<dbReference type="GO" id="GO:0004252">
    <property type="term" value="F:serine-type endopeptidase activity"/>
    <property type="evidence" value="ECO:0007669"/>
    <property type="project" value="InterPro"/>
</dbReference>
<dbReference type="OrthoDB" id="9807874at2"/>
<dbReference type="AlphaFoldDB" id="A0A3M8K4J8"/>
<dbReference type="SUPFAM" id="SSF144091">
    <property type="entry name" value="Rhomboid-like"/>
    <property type="match status" value="1"/>
</dbReference>
<dbReference type="Proteomes" id="UP000266975">
    <property type="component" value="Unassembled WGS sequence"/>
</dbReference>
<evidence type="ECO:0000259" key="6">
    <source>
        <dbReference type="Pfam" id="PF01694"/>
    </source>
</evidence>
<evidence type="ECO:0000256" key="1">
    <source>
        <dbReference type="ARBA" id="ARBA00004141"/>
    </source>
</evidence>
<keyword evidence="7" id="KW-0378">Hydrolase</keyword>
<comment type="subcellular location">
    <subcellularLocation>
        <location evidence="1">Membrane</location>
        <topology evidence="1">Multi-pass membrane protein</topology>
    </subcellularLocation>
</comment>
<dbReference type="Gene3D" id="1.20.1540.10">
    <property type="entry name" value="Rhomboid-like"/>
    <property type="match status" value="1"/>
</dbReference>
<evidence type="ECO:0000313" key="8">
    <source>
        <dbReference type="Proteomes" id="UP000266975"/>
    </source>
</evidence>
<accession>A0A3M8K4J8</accession>
<keyword evidence="3 5" id="KW-1133">Transmembrane helix</keyword>
<dbReference type="PANTHER" id="PTHR43731:SF26">
    <property type="entry name" value="RHOMBOID-LIKE PROTEIN 10, CHLOROPLASTIC"/>
    <property type="match status" value="1"/>
</dbReference>
<dbReference type="InterPro" id="IPR035952">
    <property type="entry name" value="Rhomboid-like_sf"/>
</dbReference>
<feature type="transmembrane region" description="Helical" evidence="5">
    <location>
        <begin position="70"/>
        <end position="89"/>
    </location>
</feature>
<evidence type="ECO:0000256" key="4">
    <source>
        <dbReference type="ARBA" id="ARBA00023136"/>
    </source>
</evidence>
<proteinExistence type="predicted"/>
<dbReference type="InterPro" id="IPR022764">
    <property type="entry name" value="Peptidase_S54_rhomboid_dom"/>
</dbReference>
<dbReference type="Pfam" id="PF01694">
    <property type="entry name" value="Rhomboid"/>
    <property type="match status" value="1"/>
</dbReference>
<evidence type="ECO:0000256" key="3">
    <source>
        <dbReference type="ARBA" id="ARBA00022989"/>
    </source>
</evidence>
<feature type="domain" description="Peptidase S54 rhomboid" evidence="6">
    <location>
        <begin position="62"/>
        <end position="190"/>
    </location>
</feature>
<name>A0A3M8K4J8_9CORY</name>
<dbReference type="InterPro" id="IPR050925">
    <property type="entry name" value="Rhomboid_protease_S54"/>
</dbReference>
<dbReference type="GO" id="GO:0016020">
    <property type="term" value="C:membrane"/>
    <property type="evidence" value="ECO:0007669"/>
    <property type="project" value="UniProtKB-SubCell"/>
</dbReference>
<feature type="transmembrane region" description="Helical" evidence="5">
    <location>
        <begin position="197"/>
        <end position="215"/>
    </location>
</feature>
<comment type="caution">
    <text evidence="7">The sequence shown here is derived from an EMBL/GenBank/DDBJ whole genome shotgun (WGS) entry which is preliminary data.</text>
</comment>
<gene>
    <name evidence="7" type="ORF">C5L39_09765</name>
</gene>
<keyword evidence="7" id="KW-0645">Protease</keyword>
<dbReference type="PANTHER" id="PTHR43731">
    <property type="entry name" value="RHOMBOID PROTEASE"/>
    <property type="match status" value="1"/>
</dbReference>
<evidence type="ECO:0000313" key="7">
    <source>
        <dbReference type="EMBL" id="RNE48147.1"/>
    </source>
</evidence>
<keyword evidence="2 5" id="KW-0812">Transmembrane</keyword>
<evidence type="ECO:0000256" key="5">
    <source>
        <dbReference type="SAM" id="Phobius"/>
    </source>
</evidence>
<dbReference type="EMBL" id="PTJO01000006">
    <property type="protein sequence ID" value="RNE48147.1"/>
    <property type="molecule type" value="Genomic_DNA"/>
</dbReference>
<organism evidence="7 8">
    <name type="scientific">Corynebacterium alimapuense</name>
    <dbReference type="NCBI Taxonomy" id="1576874"/>
    <lineage>
        <taxon>Bacteria</taxon>
        <taxon>Bacillati</taxon>
        <taxon>Actinomycetota</taxon>
        <taxon>Actinomycetes</taxon>
        <taxon>Mycobacteriales</taxon>
        <taxon>Corynebacteriaceae</taxon>
        <taxon>Corynebacterium</taxon>
    </lineage>
</organism>
<dbReference type="GO" id="GO:0006508">
    <property type="term" value="P:proteolysis"/>
    <property type="evidence" value="ECO:0007669"/>
    <property type="project" value="UniProtKB-KW"/>
</dbReference>
<keyword evidence="4 5" id="KW-0472">Membrane</keyword>
<protein>
    <submittedName>
        <fullName evidence="7">Rhomboid family intramembrane serine protease</fullName>
    </submittedName>
</protein>
<reference evidence="7 8" key="1">
    <citation type="submission" date="2018-02" db="EMBL/GenBank/DDBJ databases">
        <title>Corynebacterium alimpuense sp. nov., a marine obligate actinomycete isolated from sediments of Valparaiso bay, Chile.</title>
        <authorList>
            <person name="Claverias F."/>
            <person name="Gonzales-Siles L."/>
            <person name="Salva-Serra F."/>
            <person name="Inganaes E."/>
            <person name="Molin K."/>
            <person name="Cumsille A."/>
            <person name="Undabarrena A."/>
            <person name="Couve E."/>
            <person name="Moore E.R.B."/>
            <person name="Gomila M."/>
            <person name="Camara B."/>
        </authorList>
    </citation>
    <scope>NUCLEOTIDE SEQUENCE [LARGE SCALE GENOMIC DNA]</scope>
    <source>
        <strain evidence="7 8">CCUG 69366</strain>
    </source>
</reference>
<sequence>MLKNLRRWWRDAPATTLFTLTAVVVWLITAVQSRSITANLSDSALADRWLLWGPLVSADGFDWLRALGSVFLHVDLGHLAINSFLLALIGREIERYTGTPLFVMVFLTGGIGASATVLWMDYLTPTAGASGAIFALMVLLVGVSLRQGRDLRAPLILIAVNVAYTFLAASVSVWGHLGGLLTGVLMVGFVISSRSGVCWFGVSAVLAAACFAVVAV</sequence>
<keyword evidence="8" id="KW-1185">Reference proteome</keyword>
<feature type="transmembrane region" description="Helical" evidence="5">
    <location>
        <begin position="101"/>
        <end position="120"/>
    </location>
</feature>
<feature type="transmembrane region" description="Helical" evidence="5">
    <location>
        <begin position="126"/>
        <end position="143"/>
    </location>
</feature>
<feature type="transmembrane region" description="Helical" evidence="5">
    <location>
        <begin position="155"/>
        <end position="177"/>
    </location>
</feature>
<evidence type="ECO:0000256" key="2">
    <source>
        <dbReference type="ARBA" id="ARBA00022692"/>
    </source>
</evidence>